<feature type="region of interest" description="Disordered" evidence="1">
    <location>
        <begin position="138"/>
        <end position="160"/>
    </location>
</feature>
<evidence type="ECO:0000313" key="3">
    <source>
        <dbReference type="Proteomes" id="UP001162162"/>
    </source>
</evidence>
<reference evidence="2" key="1">
    <citation type="journal article" date="2023" name="Insect Mol. Biol.">
        <title>Genome sequencing provides insights into the evolution of gene families encoding plant cell wall-degrading enzymes in longhorned beetles.</title>
        <authorList>
            <person name="Shin N.R."/>
            <person name="Okamura Y."/>
            <person name="Kirsch R."/>
            <person name="Pauchet Y."/>
        </authorList>
    </citation>
    <scope>NUCLEOTIDE SEQUENCE</scope>
    <source>
        <strain evidence="2">AMC_N1</strain>
    </source>
</reference>
<dbReference type="Proteomes" id="UP001162162">
    <property type="component" value="Unassembled WGS sequence"/>
</dbReference>
<keyword evidence="3" id="KW-1185">Reference proteome</keyword>
<dbReference type="AlphaFoldDB" id="A0AAV8Y9V5"/>
<evidence type="ECO:0000313" key="2">
    <source>
        <dbReference type="EMBL" id="KAJ8947648.1"/>
    </source>
</evidence>
<organism evidence="2 3">
    <name type="scientific">Aromia moschata</name>
    <dbReference type="NCBI Taxonomy" id="1265417"/>
    <lineage>
        <taxon>Eukaryota</taxon>
        <taxon>Metazoa</taxon>
        <taxon>Ecdysozoa</taxon>
        <taxon>Arthropoda</taxon>
        <taxon>Hexapoda</taxon>
        <taxon>Insecta</taxon>
        <taxon>Pterygota</taxon>
        <taxon>Neoptera</taxon>
        <taxon>Endopterygota</taxon>
        <taxon>Coleoptera</taxon>
        <taxon>Polyphaga</taxon>
        <taxon>Cucujiformia</taxon>
        <taxon>Chrysomeloidea</taxon>
        <taxon>Cerambycidae</taxon>
        <taxon>Cerambycinae</taxon>
        <taxon>Callichromatini</taxon>
        <taxon>Aromia</taxon>
    </lineage>
</organism>
<proteinExistence type="predicted"/>
<protein>
    <submittedName>
        <fullName evidence="2">Uncharacterized protein</fullName>
    </submittedName>
</protein>
<comment type="caution">
    <text evidence="2">The sequence shown here is derived from an EMBL/GenBank/DDBJ whole genome shotgun (WGS) entry which is preliminary data.</text>
</comment>
<name>A0AAV8Y9V5_9CUCU</name>
<sequence length="160" mass="17572">MWGLASYPRLSVQALGTGGVEASWWITESEQKVSSGAGDGEEWALPNRLQIMMLIWKKTIERFFFIPPRRLEPRRQNCGFSLYNATGSNMSASIGAMLKGGGGVEIVKPPVPVPHGLPIINELDGFCRLSSLPKENNQFYKDEPASNTDAGNQQMSTSIL</sequence>
<accession>A0AAV8Y9V5</accession>
<gene>
    <name evidence="2" type="ORF">NQ318_009532</name>
</gene>
<evidence type="ECO:0000256" key="1">
    <source>
        <dbReference type="SAM" id="MobiDB-lite"/>
    </source>
</evidence>
<dbReference type="EMBL" id="JAPWTK010000156">
    <property type="protein sequence ID" value="KAJ8947648.1"/>
    <property type="molecule type" value="Genomic_DNA"/>
</dbReference>